<dbReference type="EMBL" id="LVKK01000174">
    <property type="protein sequence ID" value="OAG34186.1"/>
    <property type="molecule type" value="Genomic_DNA"/>
</dbReference>
<gene>
    <name evidence="5" type="ORF">AYO21_11656</name>
</gene>
<dbReference type="SMART" id="SM00906">
    <property type="entry name" value="Fungal_trans"/>
    <property type="match status" value="1"/>
</dbReference>
<dbReference type="RefSeq" id="XP_022506138.1">
    <property type="nucleotide sequence ID" value="XM_022661540.1"/>
</dbReference>
<accession>A0A177ERC2</accession>
<evidence type="ECO:0000313" key="5">
    <source>
        <dbReference type="EMBL" id="OAG34186.1"/>
    </source>
</evidence>
<evidence type="ECO:0000259" key="4">
    <source>
        <dbReference type="SMART" id="SM00906"/>
    </source>
</evidence>
<dbReference type="Proteomes" id="UP000077002">
    <property type="component" value="Unassembled WGS sequence"/>
</dbReference>
<feature type="compositionally biased region" description="Low complexity" evidence="3">
    <location>
        <begin position="190"/>
        <end position="203"/>
    </location>
</feature>
<organism evidence="5 6">
    <name type="scientific">Fonsecaea monophora</name>
    <dbReference type="NCBI Taxonomy" id="254056"/>
    <lineage>
        <taxon>Eukaryota</taxon>
        <taxon>Fungi</taxon>
        <taxon>Dikarya</taxon>
        <taxon>Ascomycota</taxon>
        <taxon>Pezizomycotina</taxon>
        <taxon>Eurotiomycetes</taxon>
        <taxon>Chaetothyriomycetidae</taxon>
        <taxon>Chaetothyriales</taxon>
        <taxon>Herpotrichiellaceae</taxon>
        <taxon>Fonsecaea</taxon>
    </lineage>
</organism>
<dbReference type="PANTHER" id="PTHR46910">
    <property type="entry name" value="TRANSCRIPTION FACTOR PDR1"/>
    <property type="match status" value="1"/>
</dbReference>
<keyword evidence="2" id="KW-0175">Coiled coil</keyword>
<feature type="domain" description="Xylanolytic transcriptional activator regulatory" evidence="4">
    <location>
        <begin position="403"/>
        <end position="476"/>
    </location>
</feature>
<dbReference type="GO" id="GO:0008270">
    <property type="term" value="F:zinc ion binding"/>
    <property type="evidence" value="ECO:0007669"/>
    <property type="project" value="InterPro"/>
</dbReference>
<dbReference type="PANTHER" id="PTHR46910:SF1">
    <property type="entry name" value="MISCELLANEOUS ZN(II)2CYS6 TRANSCRIPTION FACTOR (EUROFUNG)-RELATED"/>
    <property type="match status" value="1"/>
</dbReference>
<dbReference type="GO" id="GO:0006351">
    <property type="term" value="P:DNA-templated transcription"/>
    <property type="evidence" value="ECO:0007669"/>
    <property type="project" value="InterPro"/>
</dbReference>
<feature type="region of interest" description="Disordered" evidence="3">
    <location>
        <begin position="176"/>
        <end position="217"/>
    </location>
</feature>
<sequence length="821" mass="91419">MASMMNSAAPFEEWPQSEQSLAPRKLYPGAMRRRRADQRACDSCRYRKIKVSIPRPNLSLVGRGDRNLSCHVNIRDSVMSGIDVHAQAVFRLRLSARPAATHLLQGARTRREDQIVRLTEKLAATEDRVKSLSEGQERTQACLSRFVDCSDDCRASQGSASFSGVGYANNMAGGLNPRRNDELAPSRHFSLAPPSSLSTSPPTQLHHSDGEPHNSQFFGPTSGVVFASAIKDFIQRQGGPGHVSSSSIFQTALHSSDTRVPSSDGEMSKAAPLLTLLPRRQQALQLLDIYRVHVQEYTPVLPWPSVLDKFARLYDRPVRSGCKSDFIKDFVLLNAVWSIGSQLTEESEAVQESDKNEVRSGWRFFSLARDHYDLAAPKYDLDDAAICLLMSIYLQGASLLNTCWVYVGLTARIIQDLGLHIRPTNQLVTPAQVEVRNRLFWGTYLVDRKIALTLGRTVALLDEECSVDLPRDVDPATFGGSDSTEILRVSVQTCSKLRDIINFTPSPNHQERDMTFLFEMDSALSQYWEDYPLRMKDFSQPDAYDPSCLKVLCILMQARLTTMRHFTDTSLNKDFRKWCFTRSVQISLVTLQTVNTLSRTDDWERKTALFCSGVVYGHIFRAALVLALAGSKFAEDLDTPAERHRFSTLWEFLRAASSRRTSVLKYLQLLEVLAKALGTPLGEDGLSRTTPAPASQVNSDQQSLLGGPRVGGPVGMPPTMHDLTNSNSRLQSRTEYPGQETGMPMGRSTRTLFPANDLRMGYNPPPEMPEAPSSAEDSGLGTNSAPQTVDFDWELFDQIMDCDSSAFPTFPLGLDMDGFDM</sequence>
<evidence type="ECO:0000256" key="1">
    <source>
        <dbReference type="ARBA" id="ARBA00023242"/>
    </source>
</evidence>
<keyword evidence="1" id="KW-0539">Nucleus</keyword>
<dbReference type="GO" id="GO:0003700">
    <property type="term" value="F:DNA-binding transcription factor activity"/>
    <property type="evidence" value="ECO:0007669"/>
    <property type="project" value="InterPro"/>
</dbReference>
<dbReference type="Pfam" id="PF04082">
    <property type="entry name" value="Fungal_trans"/>
    <property type="match status" value="1"/>
</dbReference>
<protein>
    <recommendedName>
        <fullName evidence="4">Xylanolytic transcriptional activator regulatory domain-containing protein</fullName>
    </recommendedName>
</protein>
<evidence type="ECO:0000313" key="6">
    <source>
        <dbReference type="Proteomes" id="UP000077002"/>
    </source>
</evidence>
<feature type="compositionally biased region" description="Polar residues" evidence="3">
    <location>
        <begin position="687"/>
        <end position="704"/>
    </location>
</feature>
<feature type="region of interest" description="Disordered" evidence="3">
    <location>
        <begin position="682"/>
        <end position="715"/>
    </location>
</feature>
<name>A0A177ERC2_9EURO</name>
<dbReference type="GeneID" id="34606744"/>
<keyword evidence="6" id="KW-1185">Reference proteome</keyword>
<dbReference type="AlphaFoldDB" id="A0A177ERC2"/>
<dbReference type="OrthoDB" id="3921198at2759"/>
<evidence type="ECO:0000256" key="3">
    <source>
        <dbReference type="SAM" id="MobiDB-lite"/>
    </source>
</evidence>
<dbReference type="CDD" id="cd12148">
    <property type="entry name" value="fungal_TF_MHR"/>
    <property type="match status" value="1"/>
</dbReference>
<feature type="region of interest" description="Disordered" evidence="3">
    <location>
        <begin position="762"/>
        <end position="786"/>
    </location>
</feature>
<comment type="caution">
    <text evidence="5">The sequence shown here is derived from an EMBL/GenBank/DDBJ whole genome shotgun (WGS) entry which is preliminary data.</text>
</comment>
<dbReference type="InterPro" id="IPR050987">
    <property type="entry name" value="AtrR-like"/>
</dbReference>
<dbReference type="InterPro" id="IPR007219">
    <property type="entry name" value="XnlR_reg_dom"/>
</dbReference>
<evidence type="ECO:0000256" key="2">
    <source>
        <dbReference type="SAM" id="Coils"/>
    </source>
</evidence>
<feature type="coiled-coil region" evidence="2">
    <location>
        <begin position="108"/>
        <end position="135"/>
    </location>
</feature>
<dbReference type="GO" id="GO:0003677">
    <property type="term" value="F:DNA binding"/>
    <property type="evidence" value="ECO:0007669"/>
    <property type="project" value="InterPro"/>
</dbReference>
<reference evidence="5 6" key="1">
    <citation type="submission" date="2016-03" db="EMBL/GenBank/DDBJ databases">
        <title>Draft genome sequence of the Fonsecaea monophora CBS 269.37.</title>
        <authorList>
            <person name="Bombassaro A."/>
            <person name="Vinicius W.A."/>
            <person name="De Hoog S."/>
            <person name="Sun J."/>
            <person name="Souza E.M."/>
            <person name="Raittz R.T."/>
            <person name="Costa F."/>
            <person name="Leao A.C."/>
            <person name="Tadra-Sfeir M.Z."/>
            <person name="Baura V."/>
            <person name="Balsanelli E."/>
            <person name="Pedrosa F.O."/>
            <person name="Moreno L.F."/>
            <person name="Steffens M.B."/>
            <person name="Xi L."/>
            <person name="Bocca A.L."/>
            <person name="Felipe M.S."/>
            <person name="Teixeira M."/>
            <person name="Telles Filho F.Q."/>
            <person name="Azevedo C.M."/>
            <person name="Gomes R."/>
            <person name="Vicente V.A."/>
        </authorList>
    </citation>
    <scope>NUCLEOTIDE SEQUENCE [LARGE SCALE GENOMIC DNA]</scope>
    <source>
        <strain evidence="5 6">CBS 269.37</strain>
    </source>
</reference>
<feature type="region of interest" description="Disordered" evidence="3">
    <location>
        <begin position="1"/>
        <end position="22"/>
    </location>
</feature>
<proteinExistence type="predicted"/>